<sequence>MKIGFIGLGNMGAALAHAVNQLPETQLLLSNHNPAKAQALQEKVGGQLFSNGEIAEQAEVVFLGVKPHLIQTVLSGLQDQISQNPSAIWISMAAGVPLDSLAEFVSADKLIRIMPNTPVAIGQGMTTYSLVNQNLAPLLEQILEKSGKVQQVPESLIDAATAIAGCGPAFVYQMIEALTDAGVQNGLTAQDAKLLAAQTLAGTAQMVLNSDKHPAQLRQEVTSPGGSTIAGVVALEKEGFRYAIIKAVAAALKKTRKLGKKWLFVNCSG</sequence>
<evidence type="ECO:0000256" key="7">
    <source>
        <dbReference type="NCBIfam" id="TIGR00112"/>
    </source>
</evidence>
<dbReference type="InterPro" id="IPR053790">
    <property type="entry name" value="P5CR-like_CS"/>
</dbReference>
<gene>
    <name evidence="6 12" type="primary">proC</name>
    <name evidence="12" type="ORF">SSUD12_1377</name>
</gene>
<evidence type="ECO:0000259" key="10">
    <source>
        <dbReference type="Pfam" id="PF03807"/>
    </source>
</evidence>
<evidence type="ECO:0000256" key="3">
    <source>
        <dbReference type="ARBA" id="ARBA00022857"/>
    </source>
</evidence>
<feature type="domain" description="Pyrroline-5-carboxylate reductase dimerisation" evidence="11">
    <location>
        <begin position="154"/>
        <end position="258"/>
    </location>
</feature>
<organism evidence="12 13">
    <name type="scientific">Streptococcus suis D12</name>
    <dbReference type="NCBI Taxonomy" id="1004952"/>
    <lineage>
        <taxon>Bacteria</taxon>
        <taxon>Bacillati</taxon>
        <taxon>Bacillota</taxon>
        <taxon>Bacilli</taxon>
        <taxon>Lactobacillales</taxon>
        <taxon>Streptococcaceae</taxon>
        <taxon>Streptococcus</taxon>
    </lineage>
</organism>
<evidence type="ECO:0000313" key="13">
    <source>
        <dbReference type="Proteomes" id="UP000008845"/>
    </source>
</evidence>
<evidence type="ECO:0000256" key="5">
    <source>
        <dbReference type="ARBA" id="ARBA00058118"/>
    </source>
</evidence>
<dbReference type="PATRIC" id="fig|1004952.3.peg.1339"/>
<dbReference type="NCBIfam" id="TIGR00112">
    <property type="entry name" value="proC"/>
    <property type="match status" value="1"/>
</dbReference>
<dbReference type="Pfam" id="PF14748">
    <property type="entry name" value="P5CR_dimer"/>
    <property type="match status" value="1"/>
</dbReference>
<comment type="catalytic activity">
    <reaction evidence="6">
        <text>L-proline + NAD(+) = (S)-1-pyrroline-5-carboxylate + NADH + 2 H(+)</text>
        <dbReference type="Rhea" id="RHEA:14105"/>
        <dbReference type="ChEBI" id="CHEBI:15378"/>
        <dbReference type="ChEBI" id="CHEBI:17388"/>
        <dbReference type="ChEBI" id="CHEBI:57540"/>
        <dbReference type="ChEBI" id="CHEBI:57945"/>
        <dbReference type="ChEBI" id="CHEBI:60039"/>
        <dbReference type="EC" id="1.5.1.2"/>
    </reaction>
</comment>
<feature type="binding site" evidence="8">
    <location>
        <begin position="6"/>
        <end position="11"/>
    </location>
    <ligand>
        <name>NADP(+)</name>
        <dbReference type="ChEBI" id="CHEBI:58349"/>
    </ligand>
</feature>
<dbReference type="SUPFAM" id="SSF48179">
    <property type="entry name" value="6-phosphogluconate dehydrogenase C-terminal domain-like"/>
    <property type="match status" value="1"/>
</dbReference>
<evidence type="ECO:0000256" key="4">
    <source>
        <dbReference type="ARBA" id="ARBA00023002"/>
    </source>
</evidence>
<keyword evidence="2 6" id="KW-0641">Proline biosynthesis</keyword>
<dbReference type="PIRSF" id="PIRSF000193">
    <property type="entry name" value="Pyrrol-5-carb_rd"/>
    <property type="match status" value="1"/>
</dbReference>
<dbReference type="InterPro" id="IPR036291">
    <property type="entry name" value="NAD(P)-bd_dom_sf"/>
</dbReference>
<dbReference type="EMBL" id="CP002644">
    <property type="protein sequence ID" value="AER19661.1"/>
    <property type="molecule type" value="Genomic_DNA"/>
</dbReference>
<comment type="pathway">
    <text evidence="6 9">Amino-acid biosynthesis; L-proline biosynthesis; L-proline from L-glutamate 5-semialdehyde: step 1/1.</text>
</comment>
<dbReference type="RefSeq" id="WP_014638267.1">
    <property type="nucleotide sequence ID" value="NC_017621.1"/>
</dbReference>
<dbReference type="Gene3D" id="1.10.3730.10">
    <property type="entry name" value="ProC C-terminal domain-like"/>
    <property type="match status" value="1"/>
</dbReference>
<evidence type="ECO:0000256" key="6">
    <source>
        <dbReference type="HAMAP-Rule" id="MF_01925"/>
    </source>
</evidence>
<feature type="domain" description="Pyrroline-5-carboxylate reductase catalytic N-terminal" evidence="10">
    <location>
        <begin position="2"/>
        <end position="94"/>
    </location>
</feature>
<dbReference type="Gene3D" id="3.40.50.720">
    <property type="entry name" value="NAD(P)-binding Rossmann-like Domain"/>
    <property type="match status" value="1"/>
</dbReference>
<dbReference type="GO" id="GO:0004735">
    <property type="term" value="F:pyrroline-5-carboxylate reductase activity"/>
    <property type="evidence" value="ECO:0007669"/>
    <property type="project" value="UniProtKB-UniRule"/>
</dbReference>
<dbReference type="EC" id="1.5.1.2" evidence="6 7"/>
<keyword evidence="4 6" id="KW-0560">Oxidoreductase</keyword>
<dbReference type="GO" id="GO:0055129">
    <property type="term" value="P:L-proline biosynthetic process"/>
    <property type="evidence" value="ECO:0007669"/>
    <property type="project" value="UniProtKB-UniRule"/>
</dbReference>
<dbReference type="PANTHER" id="PTHR11645:SF0">
    <property type="entry name" value="PYRROLINE-5-CARBOXYLATE REDUCTASE 3"/>
    <property type="match status" value="1"/>
</dbReference>
<keyword evidence="6 9" id="KW-0028">Amino-acid biosynthesis</keyword>
<dbReference type="HOGENOM" id="CLU_042344_3_1_9"/>
<dbReference type="AlphaFoldDB" id="G7SG41"/>
<comment type="similarity">
    <text evidence="1 6 9">Belongs to the pyrroline-5-carboxylate reductase family.</text>
</comment>
<keyword evidence="6" id="KW-0963">Cytoplasm</keyword>
<dbReference type="Proteomes" id="UP000008845">
    <property type="component" value="Chromosome"/>
</dbReference>
<name>G7SG41_STRSU</name>
<comment type="subcellular location">
    <subcellularLocation>
        <location evidence="6">Cytoplasm</location>
    </subcellularLocation>
</comment>
<dbReference type="PANTHER" id="PTHR11645">
    <property type="entry name" value="PYRROLINE-5-CARBOXYLATE REDUCTASE"/>
    <property type="match status" value="1"/>
</dbReference>
<dbReference type="PROSITE" id="PS00521">
    <property type="entry name" value="P5CR"/>
    <property type="match status" value="1"/>
</dbReference>
<dbReference type="UniPathway" id="UPA00098">
    <property type="reaction ID" value="UER00361"/>
</dbReference>
<dbReference type="InterPro" id="IPR008927">
    <property type="entry name" value="6-PGluconate_DH-like_C_sf"/>
</dbReference>
<keyword evidence="3 6" id="KW-0521">NADP</keyword>
<dbReference type="SUPFAM" id="SSF51735">
    <property type="entry name" value="NAD(P)-binding Rossmann-fold domains"/>
    <property type="match status" value="1"/>
</dbReference>
<dbReference type="GO" id="GO:0005737">
    <property type="term" value="C:cytoplasm"/>
    <property type="evidence" value="ECO:0007669"/>
    <property type="project" value="UniProtKB-SubCell"/>
</dbReference>
<comment type="catalytic activity">
    <reaction evidence="6 9">
        <text>L-proline + NADP(+) = (S)-1-pyrroline-5-carboxylate + NADPH + 2 H(+)</text>
        <dbReference type="Rhea" id="RHEA:14109"/>
        <dbReference type="ChEBI" id="CHEBI:15378"/>
        <dbReference type="ChEBI" id="CHEBI:17388"/>
        <dbReference type="ChEBI" id="CHEBI:57783"/>
        <dbReference type="ChEBI" id="CHEBI:58349"/>
        <dbReference type="ChEBI" id="CHEBI:60039"/>
        <dbReference type="EC" id="1.5.1.2"/>
    </reaction>
</comment>
<evidence type="ECO:0000256" key="9">
    <source>
        <dbReference type="RuleBase" id="RU003903"/>
    </source>
</evidence>
<dbReference type="Pfam" id="PF03807">
    <property type="entry name" value="F420_oxidored"/>
    <property type="match status" value="1"/>
</dbReference>
<dbReference type="InterPro" id="IPR029036">
    <property type="entry name" value="P5CR_dimer"/>
</dbReference>
<dbReference type="HAMAP" id="MF_01925">
    <property type="entry name" value="P5C_reductase"/>
    <property type="match status" value="1"/>
</dbReference>
<feature type="binding site" evidence="8">
    <location>
        <position position="51"/>
    </location>
    <ligand>
        <name>NADPH</name>
        <dbReference type="ChEBI" id="CHEBI:57783"/>
    </ligand>
</feature>
<reference evidence="12 13" key="1">
    <citation type="journal article" date="2011" name="BMC Genomics">
        <title>Comparative Genomic Analysis of Streptococcus suis reveals significant genomic diversity among different serotypes.</title>
        <authorList>
            <person name="Zhang A."/>
            <person name="Yang M."/>
            <person name="Hu P."/>
            <person name="Wu J."/>
            <person name="Chen B."/>
            <person name="Hua Y."/>
            <person name="Yu J."/>
            <person name="Chen H."/>
            <person name="Xiao J."/>
            <person name="Jin M."/>
        </authorList>
    </citation>
    <scope>NUCLEOTIDE SEQUENCE [LARGE SCALE GENOMIC DNA]</scope>
    <source>
        <strain evidence="12">D12</strain>
    </source>
</reference>
<evidence type="ECO:0000313" key="12">
    <source>
        <dbReference type="EMBL" id="AER19661.1"/>
    </source>
</evidence>
<evidence type="ECO:0000259" key="11">
    <source>
        <dbReference type="Pfam" id="PF14748"/>
    </source>
</evidence>
<evidence type="ECO:0000256" key="1">
    <source>
        <dbReference type="ARBA" id="ARBA00005525"/>
    </source>
</evidence>
<evidence type="ECO:0000256" key="8">
    <source>
        <dbReference type="PIRSR" id="PIRSR000193-1"/>
    </source>
</evidence>
<dbReference type="InterPro" id="IPR028939">
    <property type="entry name" value="P5C_Rdtase_cat_N"/>
</dbReference>
<dbReference type="FunFam" id="1.10.3730.10:FF:000001">
    <property type="entry name" value="Pyrroline-5-carboxylate reductase"/>
    <property type="match status" value="1"/>
</dbReference>
<accession>G7SG41</accession>
<dbReference type="InterPro" id="IPR000304">
    <property type="entry name" value="Pyrroline-COOH_reductase"/>
</dbReference>
<protein>
    <recommendedName>
        <fullName evidence="6 7">Pyrroline-5-carboxylate reductase</fullName>
        <shortName evidence="6">P5C reductase</shortName>
        <shortName evidence="6">P5CR</shortName>
        <ecNumber evidence="6 7">1.5.1.2</ecNumber>
    </recommendedName>
    <alternativeName>
        <fullName evidence="6">PCA reductase</fullName>
    </alternativeName>
</protein>
<proteinExistence type="inferred from homology"/>
<comment type="function">
    <text evidence="5 6">Catalyzes the reduction of 1-pyrroline-5-carboxylate (PCA) to L-proline.</text>
</comment>
<evidence type="ECO:0000256" key="2">
    <source>
        <dbReference type="ARBA" id="ARBA00022650"/>
    </source>
</evidence>
<dbReference type="KEGG" id="ssk:SSUD12_1377"/>